<keyword evidence="8" id="KW-0732">Signal</keyword>
<evidence type="ECO:0000256" key="6">
    <source>
        <dbReference type="ARBA" id="ARBA00022790"/>
    </source>
</evidence>
<name>A0ABQ9EML0_TEGGR</name>
<evidence type="ECO:0000313" key="11">
    <source>
        <dbReference type="EMBL" id="KAJ8304650.1"/>
    </source>
</evidence>
<dbReference type="InterPro" id="IPR000717">
    <property type="entry name" value="PCI_dom"/>
</dbReference>
<evidence type="ECO:0000256" key="3">
    <source>
        <dbReference type="ARBA" id="ARBA00009318"/>
    </source>
</evidence>
<proteinExistence type="inferred from homology"/>
<sequence>MIVLFIFFLFLQELNIDPTEVENLLVSCILDNAILGRIDQVNQVLELQRESTGFARYNALDKWTGQLQTLHQAVVNKQHSY</sequence>
<reference evidence="11 12" key="1">
    <citation type="submission" date="2022-12" db="EMBL/GenBank/DDBJ databases">
        <title>Chromosome-level genome of Tegillarca granosa.</title>
        <authorList>
            <person name="Kim J."/>
        </authorList>
    </citation>
    <scope>NUCLEOTIDE SEQUENCE [LARGE SCALE GENOMIC DNA]</scope>
    <source>
        <strain evidence="11">Teg-2019</strain>
        <tissue evidence="11">Adductor muscle</tissue>
    </source>
</reference>
<keyword evidence="7" id="KW-0539">Nucleus</keyword>
<keyword evidence="6" id="KW-0736">Signalosome</keyword>
<evidence type="ECO:0000256" key="1">
    <source>
        <dbReference type="ARBA" id="ARBA00004123"/>
    </source>
</evidence>
<dbReference type="EMBL" id="JARBDR010000903">
    <property type="protein sequence ID" value="KAJ8304650.1"/>
    <property type="molecule type" value="Genomic_DNA"/>
</dbReference>
<dbReference type="Pfam" id="PF25983">
    <property type="entry name" value="COPS2_C"/>
    <property type="match status" value="1"/>
</dbReference>
<evidence type="ECO:0000259" key="10">
    <source>
        <dbReference type="Pfam" id="PF25983"/>
    </source>
</evidence>
<evidence type="ECO:0000256" key="4">
    <source>
        <dbReference type="ARBA" id="ARBA00014879"/>
    </source>
</evidence>
<comment type="similarity">
    <text evidence="3">Belongs to the CSN2 family.</text>
</comment>
<dbReference type="Pfam" id="PF01399">
    <property type="entry name" value="PCI"/>
    <property type="match status" value="1"/>
</dbReference>
<evidence type="ECO:0000259" key="9">
    <source>
        <dbReference type="Pfam" id="PF01399"/>
    </source>
</evidence>
<organism evidence="11 12">
    <name type="scientific">Tegillarca granosa</name>
    <name type="common">Malaysian cockle</name>
    <name type="synonym">Anadara granosa</name>
    <dbReference type="NCBI Taxonomy" id="220873"/>
    <lineage>
        <taxon>Eukaryota</taxon>
        <taxon>Metazoa</taxon>
        <taxon>Spiralia</taxon>
        <taxon>Lophotrochozoa</taxon>
        <taxon>Mollusca</taxon>
        <taxon>Bivalvia</taxon>
        <taxon>Autobranchia</taxon>
        <taxon>Pteriomorphia</taxon>
        <taxon>Arcoida</taxon>
        <taxon>Arcoidea</taxon>
        <taxon>Arcidae</taxon>
        <taxon>Tegillarca</taxon>
    </lineage>
</organism>
<dbReference type="Proteomes" id="UP001217089">
    <property type="component" value="Unassembled WGS sequence"/>
</dbReference>
<dbReference type="PANTHER" id="PTHR10678">
    <property type="entry name" value="26S PROTEASOME NON-ATPASE REGULATORY SUBUNIT 11/COP9 SIGNALOSOME COMPLEX SUBUNIT 2"/>
    <property type="match status" value="1"/>
</dbReference>
<comment type="subcellular location">
    <subcellularLocation>
        <location evidence="2">Cytoplasm</location>
    </subcellularLocation>
    <subcellularLocation>
        <location evidence="1">Nucleus</location>
    </subcellularLocation>
</comment>
<accession>A0ABQ9EML0</accession>
<comment type="caution">
    <text evidence="11">The sequence shown here is derived from an EMBL/GenBank/DDBJ whole genome shotgun (WGS) entry which is preliminary data.</text>
</comment>
<keyword evidence="12" id="KW-1185">Reference proteome</keyword>
<dbReference type="InterPro" id="IPR058796">
    <property type="entry name" value="COPS2_C"/>
</dbReference>
<feature type="domain" description="COP9 signalosome complex subunit 2 C-terminal helix" evidence="10">
    <location>
        <begin position="55"/>
        <end position="77"/>
    </location>
</feature>
<keyword evidence="5" id="KW-0963">Cytoplasm</keyword>
<dbReference type="Gene3D" id="1.25.40.570">
    <property type="match status" value="1"/>
</dbReference>
<protein>
    <recommendedName>
        <fullName evidence="4">COP9 signalosome complex subunit 2</fullName>
    </recommendedName>
</protein>
<evidence type="ECO:0000256" key="8">
    <source>
        <dbReference type="SAM" id="SignalP"/>
    </source>
</evidence>
<feature type="signal peptide" evidence="8">
    <location>
        <begin position="1"/>
        <end position="16"/>
    </location>
</feature>
<dbReference type="SUPFAM" id="SSF46785">
    <property type="entry name" value="Winged helix' DNA-binding domain"/>
    <property type="match status" value="1"/>
</dbReference>
<gene>
    <name evidence="11" type="ORF">KUTeg_018233</name>
</gene>
<evidence type="ECO:0000256" key="5">
    <source>
        <dbReference type="ARBA" id="ARBA00022490"/>
    </source>
</evidence>
<evidence type="ECO:0000256" key="2">
    <source>
        <dbReference type="ARBA" id="ARBA00004496"/>
    </source>
</evidence>
<dbReference type="InterPro" id="IPR036390">
    <property type="entry name" value="WH_DNA-bd_sf"/>
</dbReference>
<dbReference type="InterPro" id="IPR050871">
    <property type="entry name" value="26S_Proteasome/COP9_Components"/>
</dbReference>
<feature type="chain" id="PRO_5047206144" description="COP9 signalosome complex subunit 2" evidence="8">
    <location>
        <begin position="17"/>
        <end position="81"/>
    </location>
</feature>
<evidence type="ECO:0000256" key="7">
    <source>
        <dbReference type="ARBA" id="ARBA00023242"/>
    </source>
</evidence>
<evidence type="ECO:0000313" key="12">
    <source>
        <dbReference type="Proteomes" id="UP001217089"/>
    </source>
</evidence>
<feature type="domain" description="PCI" evidence="9">
    <location>
        <begin position="12"/>
        <end position="48"/>
    </location>
</feature>